<keyword evidence="2" id="KW-1185">Reference proteome</keyword>
<dbReference type="Proteomes" id="UP000410492">
    <property type="component" value="Unassembled WGS sequence"/>
</dbReference>
<organism evidence="1 2">
    <name type="scientific">Callosobruchus maculatus</name>
    <name type="common">Southern cowpea weevil</name>
    <name type="synonym">Pulse bruchid</name>
    <dbReference type="NCBI Taxonomy" id="64391"/>
    <lineage>
        <taxon>Eukaryota</taxon>
        <taxon>Metazoa</taxon>
        <taxon>Ecdysozoa</taxon>
        <taxon>Arthropoda</taxon>
        <taxon>Hexapoda</taxon>
        <taxon>Insecta</taxon>
        <taxon>Pterygota</taxon>
        <taxon>Neoptera</taxon>
        <taxon>Endopterygota</taxon>
        <taxon>Coleoptera</taxon>
        <taxon>Polyphaga</taxon>
        <taxon>Cucujiformia</taxon>
        <taxon>Chrysomeloidea</taxon>
        <taxon>Chrysomelidae</taxon>
        <taxon>Bruchinae</taxon>
        <taxon>Bruchini</taxon>
        <taxon>Callosobruchus</taxon>
    </lineage>
</organism>
<proteinExistence type="predicted"/>
<evidence type="ECO:0000313" key="1">
    <source>
        <dbReference type="EMBL" id="VEN57341.1"/>
    </source>
</evidence>
<reference evidence="1 2" key="1">
    <citation type="submission" date="2019-01" db="EMBL/GenBank/DDBJ databases">
        <authorList>
            <person name="Sayadi A."/>
        </authorList>
    </citation>
    <scope>NUCLEOTIDE SEQUENCE [LARGE SCALE GENOMIC DNA]</scope>
</reference>
<name>A0A653DCS6_CALMS</name>
<sequence length="107" mass="12203">MQGKITCVKKKKCRAQDGALWNATSNCVDRESSSDKKCFNPHQQVPSNPQMFKFVEQPFMRNAIKCSGKVKLSKMASRDPSKWIQWYIELQSSEEEQGEEVLGEADS</sequence>
<dbReference type="AlphaFoldDB" id="A0A653DCS6"/>
<protein>
    <submittedName>
        <fullName evidence="1">Uncharacterized protein</fullName>
    </submittedName>
</protein>
<accession>A0A653DCS6</accession>
<evidence type="ECO:0000313" key="2">
    <source>
        <dbReference type="Proteomes" id="UP000410492"/>
    </source>
</evidence>
<gene>
    <name evidence="1" type="ORF">CALMAC_LOCUS15987</name>
</gene>
<dbReference type="EMBL" id="CAACVG010011093">
    <property type="protein sequence ID" value="VEN57341.1"/>
    <property type="molecule type" value="Genomic_DNA"/>
</dbReference>